<keyword evidence="3" id="KW-1185">Reference proteome</keyword>
<accession>A0AAN4ZYC8</accession>
<dbReference type="InterPro" id="IPR008620">
    <property type="entry name" value="FixH"/>
</dbReference>
<name>A0AAN4ZYC8_9RHOB</name>
<dbReference type="InterPro" id="IPR018037">
    <property type="entry name" value="FixH_proteobacterial"/>
</dbReference>
<comment type="caution">
    <text evidence="1">The sequence shown here is derived from an EMBL/GenBank/DDBJ whole genome shotgun (WGS) entry which is preliminary data.</text>
</comment>
<reference evidence="1" key="1">
    <citation type="journal article" date="2014" name="Int. J. Syst. Evol. Microbiol.">
        <title>Complete genome sequence of Corynebacterium casei LMG S-19264T (=DSM 44701T), isolated from a smear-ripened cheese.</title>
        <authorList>
            <consortium name="US DOE Joint Genome Institute (JGI-PGF)"/>
            <person name="Walter F."/>
            <person name="Albersmeier A."/>
            <person name="Kalinowski J."/>
            <person name="Ruckert C."/>
        </authorList>
    </citation>
    <scope>NUCLEOTIDE SEQUENCE</scope>
    <source>
        <strain evidence="1">CGMCC 1.10859</strain>
    </source>
</reference>
<dbReference type="EMBL" id="FNOB01000001">
    <property type="protein sequence ID" value="SDW03564.1"/>
    <property type="molecule type" value="Genomic_DNA"/>
</dbReference>
<evidence type="ECO:0000313" key="2">
    <source>
        <dbReference type="EMBL" id="SDW03564.1"/>
    </source>
</evidence>
<dbReference type="EMBL" id="BNAB01000001">
    <property type="protein sequence ID" value="GHD98915.1"/>
    <property type="molecule type" value="Genomic_DNA"/>
</dbReference>
<evidence type="ECO:0000313" key="1">
    <source>
        <dbReference type="EMBL" id="GHD98915.1"/>
    </source>
</evidence>
<evidence type="ECO:0000313" key="3">
    <source>
        <dbReference type="Proteomes" id="UP000199541"/>
    </source>
</evidence>
<dbReference type="PIRSF" id="PIRSF011386">
    <property type="entry name" value="FixH"/>
    <property type="match status" value="1"/>
</dbReference>
<gene>
    <name evidence="1" type="primary">rdxH</name>
    <name evidence="1" type="ORF">GCM10008024_04340</name>
    <name evidence="2" type="ORF">SAMN05444006_101114</name>
</gene>
<dbReference type="RefSeq" id="WP_035846761.1">
    <property type="nucleotide sequence ID" value="NZ_BNAB01000001.1"/>
</dbReference>
<sequence length="150" mass="16183">MAPLTGRKVLAIFVAAFSVIIGVNLLLAYQAVHSFPGLEVENGYVASQSFNRDMKAQKALGWTVQLGYESGVLTVDVDRAPGSPADVASLGVLVGRPTEAKEDKRPSFTRRGDRFSAPVELRRGKWMVVISAQATNGTHFKQRLSLVVPG</sequence>
<dbReference type="AlphaFoldDB" id="A0AAN4ZYC8"/>
<reference evidence="2 3" key="2">
    <citation type="submission" date="2016-10" db="EMBL/GenBank/DDBJ databases">
        <authorList>
            <person name="Varghese N."/>
            <person name="Submissions S."/>
        </authorList>
    </citation>
    <scope>NUCLEOTIDE SEQUENCE [LARGE SCALE GENOMIC DNA]</scope>
    <source>
        <strain evidence="2 3">DSM 24802</strain>
    </source>
</reference>
<proteinExistence type="predicted"/>
<reference evidence="1" key="3">
    <citation type="submission" date="2023-06" db="EMBL/GenBank/DDBJ databases">
        <authorList>
            <person name="Sun Q."/>
            <person name="Zhou Y."/>
        </authorList>
    </citation>
    <scope>NUCLEOTIDE SEQUENCE</scope>
    <source>
        <strain evidence="1">CGMCC 1.10859</strain>
    </source>
</reference>
<protein>
    <submittedName>
        <fullName evidence="2">Nitrogen fixation protein FixH</fullName>
    </submittedName>
    <submittedName>
        <fullName evidence="1">RdxH</fullName>
    </submittedName>
</protein>
<dbReference type="Proteomes" id="UP000199541">
    <property type="component" value="Unassembled WGS sequence"/>
</dbReference>
<dbReference type="Pfam" id="PF05751">
    <property type="entry name" value="FixH"/>
    <property type="match status" value="1"/>
</dbReference>
<evidence type="ECO:0000313" key="4">
    <source>
        <dbReference type="Proteomes" id="UP000634647"/>
    </source>
</evidence>
<dbReference type="Proteomes" id="UP000634647">
    <property type="component" value="Unassembled WGS sequence"/>
</dbReference>
<organism evidence="1 4">
    <name type="scientific">Allgaiera indica</name>
    <dbReference type="NCBI Taxonomy" id="765699"/>
    <lineage>
        <taxon>Bacteria</taxon>
        <taxon>Pseudomonadati</taxon>
        <taxon>Pseudomonadota</taxon>
        <taxon>Alphaproteobacteria</taxon>
        <taxon>Rhodobacterales</taxon>
        <taxon>Paracoccaceae</taxon>
        <taxon>Allgaiera</taxon>
    </lineage>
</organism>